<reference evidence="3 4" key="1">
    <citation type="submission" date="2021-06" db="EMBL/GenBank/DDBJ databases">
        <title>Actinomycetes sequencing.</title>
        <authorList>
            <person name="Shan Q."/>
        </authorList>
    </citation>
    <scope>NUCLEOTIDE SEQUENCE [LARGE SCALE GENOMIC DNA]</scope>
    <source>
        <strain evidence="3 4">NEAU-G5</strain>
    </source>
</reference>
<comment type="caution">
    <text evidence="3">The sequence shown here is derived from an EMBL/GenBank/DDBJ whole genome shotgun (WGS) entry which is preliminary data.</text>
</comment>
<proteinExistence type="inferred from homology"/>
<dbReference type="SUPFAM" id="SSF55031">
    <property type="entry name" value="Bacterial exopeptidase dimerisation domain"/>
    <property type="match status" value="1"/>
</dbReference>
<dbReference type="NCBIfam" id="TIGR01879">
    <property type="entry name" value="hydantase"/>
    <property type="match status" value="1"/>
</dbReference>
<evidence type="ECO:0000313" key="3">
    <source>
        <dbReference type="EMBL" id="MBU3064980.1"/>
    </source>
</evidence>
<dbReference type="RefSeq" id="WP_215920674.1">
    <property type="nucleotide sequence ID" value="NZ_JAHKNI010000009.1"/>
</dbReference>
<evidence type="ECO:0000313" key="4">
    <source>
        <dbReference type="Proteomes" id="UP000733379"/>
    </source>
</evidence>
<dbReference type="InterPro" id="IPR010158">
    <property type="entry name" value="Amidase_Cbmase"/>
</dbReference>
<dbReference type="PANTHER" id="PTHR32494:SF5">
    <property type="entry name" value="ALLANTOATE AMIDOHYDROLASE"/>
    <property type="match status" value="1"/>
</dbReference>
<name>A0ABS6B5C6_9NOCA</name>
<accession>A0ABS6B5C6</accession>
<gene>
    <name evidence="3" type="ORF">KO481_26045</name>
</gene>
<evidence type="ECO:0000256" key="1">
    <source>
        <dbReference type="ARBA" id="ARBA00006153"/>
    </source>
</evidence>
<dbReference type="InterPro" id="IPR036264">
    <property type="entry name" value="Bact_exopeptidase_dim_dom"/>
</dbReference>
<dbReference type="Pfam" id="PF01546">
    <property type="entry name" value="Peptidase_M20"/>
    <property type="match status" value="1"/>
</dbReference>
<dbReference type="EMBL" id="JAHKNI010000009">
    <property type="protein sequence ID" value="MBU3064980.1"/>
    <property type="molecule type" value="Genomic_DNA"/>
</dbReference>
<dbReference type="SUPFAM" id="SSF53187">
    <property type="entry name" value="Zn-dependent exopeptidases"/>
    <property type="match status" value="1"/>
</dbReference>
<dbReference type="Gene3D" id="3.40.630.10">
    <property type="entry name" value="Zn peptidases"/>
    <property type="match status" value="1"/>
</dbReference>
<organism evidence="3 4">
    <name type="scientific">Nocardia albiluteola</name>
    <dbReference type="NCBI Taxonomy" id="2842303"/>
    <lineage>
        <taxon>Bacteria</taxon>
        <taxon>Bacillati</taxon>
        <taxon>Actinomycetota</taxon>
        <taxon>Actinomycetes</taxon>
        <taxon>Mycobacteriales</taxon>
        <taxon>Nocardiaceae</taxon>
        <taxon>Nocardia</taxon>
    </lineage>
</organism>
<keyword evidence="2" id="KW-0378">Hydrolase</keyword>
<comment type="similarity">
    <text evidence="1">Belongs to the peptidase M20 family.</text>
</comment>
<keyword evidence="4" id="KW-1185">Reference proteome</keyword>
<dbReference type="CDD" id="cd03884">
    <property type="entry name" value="M20_bAS"/>
    <property type="match status" value="1"/>
</dbReference>
<protein>
    <submittedName>
        <fullName evidence="3">M20 family metallo-hydrolase</fullName>
    </submittedName>
</protein>
<sequence length="422" mass="44221">MTTLAPESGRLATDLEALAEFHDPELSGWSREAFSSPYRAAREWVRATMSGAGLEVHIDAAGNVIGRLAGRDPAKPPLVTGSHTDTVSQGGRYDGVVGVLSGIEVARRLRETGTRLERDLLVVDFLGEEANEFGVSCLGSRAITGQLIPEHLDRTDGTGLALGRAFESFGLDGGAATRIAWAAKGIHAYLELHIEQGPLLERSGEQIGVVTAIAGIDRVLASFSGLAGHAGTMPMAERHDALVAAAEAVLIVERVGCGAPGHGVATSGRIESSPGSMGVITDRARLWAELRSVDPSWLHGARRQIVDEITAAARARGVEVETEYLTDQDPVPAAAPVQDLIATTASDLGYTWKAVPSGAGHDAAHLARLGPMGMIFVPSVGGLSHCPQEFTAAADIARGAHVLAEALVALDREPLPRSAFSR</sequence>
<dbReference type="Proteomes" id="UP000733379">
    <property type="component" value="Unassembled WGS sequence"/>
</dbReference>
<dbReference type="PIRSF" id="PIRSF001235">
    <property type="entry name" value="Amidase_carbamoylase"/>
    <property type="match status" value="1"/>
</dbReference>
<dbReference type="Gene3D" id="3.30.70.360">
    <property type="match status" value="1"/>
</dbReference>
<dbReference type="InterPro" id="IPR002933">
    <property type="entry name" value="Peptidase_M20"/>
</dbReference>
<evidence type="ECO:0000256" key="2">
    <source>
        <dbReference type="ARBA" id="ARBA00022801"/>
    </source>
</evidence>
<dbReference type="PANTHER" id="PTHR32494">
    <property type="entry name" value="ALLANTOATE DEIMINASE-RELATED"/>
    <property type="match status" value="1"/>
</dbReference>